<protein>
    <submittedName>
        <fullName evidence="1">Uncharacterized protein</fullName>
    </submittedName>
</protein>
<name>A0A9Q3GY84_9BASI</name>
<evidence type="ECO:0000313" key="1">
    <source>
        <dbReference type="EMBL" id="MBW0482875.1"/>
    </source>
</evidence>
<organism evidence="1 2">
    <name type="scientific">Austropuccinia psidii MF-1</name>
    <dbReference type="NCBI Taxonomy" id="1389203"/>
    <lineage>
        <taxon>Eukaryota</taxon>
        <taxon>Fungi</taxon>
        <taxon>Dikarya</taxon>
        <taxon>Basidiomycota</taxon>
        <taxon>Pucciniomycotina</taxon>
        <taxon>Pucciniomycetes</taxon>
        <taxon>Pucciniales</taxon>
        <taxon>Sphaerophragmiaceae</taxon>
        <taxon>Austropuccinia</taxon>
    </lineage>
</organism>
<accession>A0A9Q3GY84</accession>
<dbReference type="EMBL" id="AVOT02006968">
    <property type="protein sequence ID" value="MBW0482875.1"/>
    <property type="molecule type" value="Genomic_DNA"/>
</dbReference>
<dbReference type="Proteomes" id="UP000765509">
    <property type="component" value="Unassembled WGS sequence"/>
</dbReference>
<keyword evidence="2" id="KW-1185">Reference proteome</keyword>
<reference evidence="1" key="1">
    <citation type="submission" date="2021-03" db="EMBL/GenBank/DDBJ databases">
        <title>Draft genome sequence of rust myrtle Austropuccinia psidii MF-1, a brazilian biotype.</title>
        <authorList>
            <person name="Quecine M.C."/>
            <person name="Pachon D.M.R."/>
            <person name="Bonatelli M.L."/>
            <person name="Correr F.H."/>
            <person name="Franceschini L.M."/>
            <person name="Leite T.F."/>
            <person name="Margarido G.R.A."/>
            <person name="Almeida C.A."/>
            <person name="Ferrarezi J.A."/>
            <person name="Labate C.A."/>
        </authorList>
    </citation>
    <scope>NUCLEOTIDE SEQUENCE</scope>
    <source>
        <strain evidence="1">MF-1</strain>
    </source>
</reference>
<evidence type="ECO:0000313" key="2">
    <source>
        <dbReference type="Proteomes" id="UP000765509"/>
    </source>
</evidence>
<gene>
    <name evidence="1" type="ORF">O181_022590</name>
</gene>
<dbReference type="AlphaFoldDB" id="A0A9Q3GY84"/>
<comment type="caution">
    <text evidence="1">The sequence shown here is derived from an EMBL/GenBank/DDBJ whole genome shotgun (WGS) entry which is preliminary data.</text>
</comment>
<sequence length="103" mass="12102">MTPSSNHCRFSLTAFLRGNTGNSFSRDIKEVAPKQSVKFQWSINPPWQPHSFNKVWIHQDLYFKHTPWEDHSFNPVHFSIWQGIHSIRQSIQLPVFNTDQLPA</sequence>
<proteinExistence type="predicted"/>